<dbReference type="SUPFAM" id="SSF53335">
    <property type="entry name" value="S-adenosyl-L-methionine-dependent methyltransferases"/>
    <property type="match status" value="1"/>
</dbReference>
<dbReference type="GO" id="GO:0005829">
    <property type="term" value="C:cytosol"/>
    <property type="evidence" value="ECO:0007669"/>
    <property type="project" value="TreeGrafter"/>
</dbReference>
<evidence type="ECO:0000256" key="3">
    <source>
        <dbReference type="ARBA" id="ARBA00022679"/>
    </source>
</evidence>
<dbReference type="InterPro" id="IPR053384">
    <property type="entry name" value="SAM-dep_methyltransferase"/>
</dbReference>
<accession>A0A091DHF3</accession>
<evidence type="ECO:0000256" key="2">
    <source>
        <dbReference type="ARBA" id="ARBA00022603"/>
    </source>
</evidence>
<dbReference type="GO" id="GO:0008170">
    <property type="term" value="F:N-methyltransferase activity"/>
    <property type="evidence" value="ECO:0007669"/>
    <property type="project" value="TreeGrafter"/>
</dbReference>
<dbReference type="PIRSF" id="PIRSF000384">
    <property type="entry name" value="PNMTase"/>
    <property type="match status" value="1"/>
</dbReference>
<name>A0A091DHF3_FUKDA</name>
<feature type="binding site" evidence="5">
    <location>
        <position position="20"/>
    </location>
    <ligand>
        <name>S-adenosyl-L-methionine</name>
        <dbReference type="ChEBI" id="CHEBI:59789"/>
    </ligand>
</feature>
<dbReference type="GO" id="GO:0030748">
    <property type="term" value="F:amine N-methyltransferase activity"/>
    <property type="evidence" value="ECO:0007669"/>
    <property type="project" value="TreeGrafter"/>
</dbReference>
<proteinExistence type="inferred from homology"/>
<feature type="binding site" evidence="5">
    <location>
        <position position="25"/>
    </location>
    <ligand>
        <name>S-adenosyl-L-methionine</name>
        <dbReference type="ChEBI" id="CHEBI:59789"/>
    </ligand>
</feature>
<dbReference type="AlphaFoldDB" id="A0A091DHF3"/>
<gene>
    <name evidence="6" type="ORF">H920_07078</name>
</gene>
<dbReference type="InterPro" id="IPR029063">
    <property type="entry name" value="SAM-dependent_MTases_sf"/>
</dbReference>
<evidence type="ECO:0000256" key="1">
    <source>
        <dbReference type="ARBA" id="ARBA00007996"/>
    </source>
</evidence>
<dbReference type="PROSITE" id="PS51681">
    <property type="entry name" value="SAM_MT_NNMT_PNMT_TEMT"/>
    <property type="match status" value="1"/>
</dbReference>
<evidence type="ECO:0000313" key="7">
    <source>
        <dbReference type="Proteomes" id="UP000028990"/>
    </source>
</evidence>
<evidence type="ECO:0000313" key="6">
    <source>
        <dbReference type="EMBL" id="KFO31564.1"/>
    </source>
</evidence>
<feature type="binding site" evidence="5">
    <location>
        <position position="69"/>
    </location>
    <ligand>
        <name>S-adenosyl-L-methionine</name>
        <dbReference type="ChEBI" id="CHEBI:59789"/>
    </ligand>
</feature>
<keyword evidence="4 5" id="KW-0949">S-adenosyl-L-methionine</keyword>
<dbReference type="eggNOG" id="KOG4564">
    <property type="taxonomic scope" value="Eukaryota"/>
</dbReference>
<reference evidence="6 7" key="1">
    <citation type="submission" date="2013-11" db="EMBL/GenBank/DDBJ databases">
        <title>The Damaraland mole rat (Fukomys damarensis) genome and evolution of African mole rats.</title>
        <authorList>
            <person name="Gladyshev V.N."/>
            <person name="Fang X."/>
        </authorList>
    </citation>
    <scope>NUCLEOTIDE SEQUENCE [LARGE SCALE GENOMIC DNA]</scope>
    <source>
        <tissue evidence="6">Liver</tissue>
    </source>
</reference>
<feature type="binding site" evidence="5">
    <location>
        <position position="90"/>
    </location>
    <ligand>
        <name>S-adenosyl-L-methionine</name>
        <dbReference type="ChEBI" id="CHEBI:59789"/>
    </ligand>
</feature>
<dbReference type="GO" id="GO:0032259">
    <property type="term" value="P:methylation"/>
    <property type="evidence" value="ECO:0007669"/>
    <property type="project" value="UniProtKB-KW"/>
</dbReference>
<dbReference type="Pfam" id="PF01234">
    <property type="entry name" value="NNMT_PNMT_TEMT"/>
    <property type="match status" value="1"/>
</dbReference>
<dbReference type="OrthoDB" id="10050085at2759"/>
<protein>
    <submittedName>
        <fullName evidence="6">Indolethylamine N-methyltransferase</fullName>
    </submittedName>
</protein>
<dbReference type="EMBL" id="KN122264">
    <property type="protein sequence ID" value="KFO31564.1"/>
    <property type="molecule type" value="Genomic_DNA"/>
</dbReference>
<dbReference type="PANTHER" id="PTHR10867:SF33">
    <property type="entry name" value="INDOLETHYLAMINE N-METHYLTRANSFERASE"/>
    <property type="match status" value="1"/>
</dbReference>
<dbReference type="FunFam" id="3.40.50.150:FF:000065">
    <property type="entry name" value="Phenylethanolamine N-methyltransferase"/>
    <property type="match status" value="1"/>
</dbReference>
<dbReference type="Proteomes" id="UP000028990">
    <property type="component" value="Unassembled WGS sequence"/>
</dbReference>
<dbReference type="Gene3D" id="3.40.50.150">
    <property type="entry name" value="Vaccinia Virus protein VP39"/>
    <property type="match status" value="1"/>
</dbReference>
<keyword evidence="7" id="KW-1185">Reference proteome</keyword>
<organism evidence="6 7">
    <name type="scientific">Fukomys damarensis</name>
    <name type="common">Damaraland mole rat</name>
    <name type="synonym">Cryptomys damarensis</name>
    <dbReference type="NCBI Taxonomy" id="885580"/>
    <lineage>
        <taxon>Eukaryota</taxon>
        <taxon>Metazoa</taxon>
        <taxon>Chordata</taxon>
        <taxon>Craniata</taxon>
        <taxon>Vertebrata</taxon>
        <taxon>Euteleostomi</taxon>
        <taxon>Mammalia</taxon>
        <taxon>Eutheria</taxon>
        <taxon>Euarchontoglires</taxon>
        <taxon>Glires</taxon>
        <taxon>Rodentia</taxon>
        <taxon>Hystricomorpha</taxon>
        <taxon>Bathyergidae</taxon>
        <taxon>Fukomys</taxon>
    </lineage>
</organism>
<feature type="binding site" evidence="5">
    <location>
        <position position="85"/>
    </location>
    <ligand>
        <name>S-adenosyl-L-methionine</name>
        <dbReference type="ChEBI" id="CHEBI:59789"/>
    </ligand>
</feature>
<evidence type="ECO:0000256" key="4">
    <source>
        <dbReference type="ARBA" id="ARBA00022691"/>
    </source>
</evidence>
<feature type="binding site" evidence="5">
    <location>
        <begin position="142"/>
        <end position="143"/>
    </location>
    <ligand>
        <name>S-adenosyl-L-methionine</name>
        <dbReference type="ChEBI" id="CHEBI:59789"/>
    </ligand>
</feature>
<keyword evidence="2 6" id="KW-0489">Methyltransferase</keyword>
<dbReference type="NCBIfam" id="NF041360">
    <property type="entry name" value="GntF_guanitoxin"/>
    <property type="match status" value="1"/>
</dbReference>
<evidence type="ECO:0000256" key="5">
    <source>
        <dbReference type="PIRSR" id="PIRSR000384-1"/>
    </source>
</evidence>
<dbReference type="InterPro" id="IPR000940">
    <property type="entry name" value="NNMT_TEMT_trans"/>
</dbReference>
<comment type="similarity">
    <text evidence="1">Belongs to the class I-like SAM-binding methyltransferase superfamily. NNMT/PNMT/TEMT family.</text>
</comment>
<sequence>MEGSFTGPDEYQKYFSPKDYLDTYYSFEHGPSPETEMIKFSLQFLHKVFGPGGIRGETLIDVGSGPTIYQVLAACEAFSDITLSDFTDRNREELQKWLRKDAGAFDWTPVLKFACELEGNSSHWQEKAEKLRATVKRVLKCDVNLGKPLAPVELPAADCVLTLLAMECACCSLAAYRAALCNLGSLLKPGGHLVTSITLQISSYMVGKHQFSCLYITKEEVERAILDAGFDIEQLLHSEQSYSATIAPNKGICFIVARKRSGP</sequence>
<dbReference type="PANTHER" id="PTHR10867">
    <property type="entry name" value="NNMT/PNMT/TEMT FAMILY MEMBER"/>
    <property type="match status" value="1"/>
</dbReference>
<keyword evidence="3 6" id="KW-0808">Transferase</keyword>
<feature type="binding site" evidence="5">
    <location>
        <begin position="63"/>
        <end position="64"/>
    </location>
    <ligand>
        <name>S-adenosyl-L-methionine</name>
        <dbReference type="ChEBI" id="CHEBI:59789"/>
    </ligand>
</feature>